<organism evidence="2 3">
    <name type="scientific">Solanum tuberosum</name>
    <name type="common">Potato</name>
    <dbReference type="NCBI Taxonomy" id="4113"/>
    <lineage>
        <taxon>Eukaryota</taxon>
        <taxon>Viridiplantae</taxon>
        <taxon>Streptophyta</taxon>
        <taxon>Embryophyta</taxon>
        <taxon>Tracheophyta</taxon>
        <taxon>Spermatophyta</taxon>
        <taxon>Magnoliopsida</taxon>
        <taxon>eudicotyledons</taxon>
        <taxon>Gunneridae</taxon>
        <taxon>Pentapetalae</taxon>
        <taxon>asterids</taxon>
        <taxon>lamiids</taxon>
        <taxon>Solanales</taxon>
        <taxon>Solanaceae</taxon>
        <taxon>Solanoideae</taxon>
        <taxon>Solaneae</taxon>
        <taxon>Solanum</taxon>
    </lineage>
</organism>
<feature type="compositionally biased region" description="Basic and acidic residues" evidence="1">
    <location>
        <begin position="35"/>
        <end position="50"/>
    </location>
</feature>
<accession>A0ABQ7VYU1</accession>
<reference evidence="2 3" key="1">
    <citation type="journal article" date="2021" name="bioRxiv">
        <title>Chromosome-scale and haplotype-resolved genome assembly of a tetraploid potato cultivar.</title>
        <authorList>
            <person name="Sun H."/>
            <person name="Jiao W.-B."/>
            <person name="Krause K."/>
            <person name="Campoy J.A."/>
            <person name="Goel M."/>
            <person name="Folz-Donahue K."/>
            <person name="Kukat C."/>
            <person name="Huettel B."/>
            <person name="Schneeberger K."/>
        </authorList>
    </citation>
    <scope>NUCLEOTIDE SEQUENCE [LARGE SCALE GENOMIC DNA]</scope>
    <source>
        <strain evidence="2">SolTubOtavaFocal</strain>
        <tissue evidence="2">Leaves</tissue>
    </source>
</reference>
<evidence type="ECO:0000313" key="2">
    <source>
        <dbReference type="EMBL" id="KAH0773673.1"/>
    </source>
</evidence>
<evidence type="ECO:0000313" key="3">
    <source>
        <dbReference type="Proteomes" id="UP000826656"/>
    </source>
</evidence>
<comment type="caution">
    <text evidence="2">The sequence shown here is derived from an EMBL/GenBank/DDBJ whole genome shotgun (WGS) entry which is preliminary data.</text>
</comment>
<feature type="compositionally biased region" description="Acidic residues" evidence="1">
    <location>
        <begin position="109"/>
        <end position="122"/>
    </location>
</feature>
<dbReference type="Proteomes" id="UP000826656">
    <property type="component" value="Unassembled WGS sequence"/>
</dbReference>
<feature type="compositionally biased region" description="Polar residues" evidence="1">
    <location>
        <begin position="8"/>
        <end position="23"/>
    </location>
</feature>
<dbReference type="EMBL" id="JAIVGD010000005">
    <property type="protein sequence ID" value="KAH0773673.1"/>
    <property type="molecule type" value="Genomic_DNA"/>
</dbReference>
<name>A0ABQ7VYU1_SOLTU</name>
<feature type="region of interest" description="Disordered" evidence="1">
    <location>
        <begin position="1"/>
        <end position="62"/>
    </location>
</feature>
<evidence type="ECO:0000256" key="1">
    <source>
        <dbReference type="SAM" id="MobiDB-lite"/>
    </source>
</evidence>
<protein>
    <submittedName>
        <fullName evidence="2">Uncharacterized protein</fullName>
    </submittedName>
</protein>
<gene>
    <name evidence="2" type="ORF">KY290_010810</name>
</gene>
<keyword evidence="3" id="KW-1185">Reference proteome</keyword>
<proteinExistence type="predicted"/>
<sequence>MAKDMGDTASTSKQLATPKSKNTPIKKKRNAAKKKQGEDQDKEQNSKHVDNNQNINQKEELSSCKKFIMVEEKEAMVVGPLKAQYNTPSPSKPPNQTHKKKIVKSKEIDEYEVENSEDEMDVDNMPINVQDDDDETSELLIKAFCSNNDKELEHELQQVTSQQGLSLEVYSWKGFLPRSLLFLFMSLQADQTKGFL</sequence>
<feature type="region of interest" description="Disordered" evidence="1">
    <location>
        <begin position="83"/>
        <end position="125"/>
    </location>
</feature>
<feature type="compositionally biased region" description="Basic residues" evidence="1">
    <location>
        <begin position="24"/>
        <end position="34"/>
    </location>
</feature>